<accession>A0A0E3S5D6</accession>
<dbReference type="GO" id="GO:0004252">
    <property type="term" value="F:serine-type endopeptidase activity"/>
    <property type="evidence" value="ECO:0007669"/>
    <property type="project" value="UniProtKB-UniRule"/>
</dbReference>
<dbReference type="GO" id="GO:0006515">
    <property type="term" value="P:protein quality control for misfolded or incompletely synthesized proteins"/>
    <property type="evidence" value="ECO:0007669"/>
    <property type="project" value="UniProtKB-UniRule"/>
</dbReference>
<feature type="active site" evidence="10 12">
    <location>
        <position position="724"/>
    </location>
</feature>
<dbReference type="GO" id="GO:0005524">
    <property type="term" value="F:ATP binding"/>
    <property type="evidence" value="ECO:0007669"/>
    <property type="project" value="UniProtKB-UniRule"/>
</dbReference>
<comment type="similarity">
    <text evidence="10 11 14 15">Belongs to the peptidase S16 family.</text>
</comment>
<dbReference type="Gene3D" id="1.20.5.5270">
    <property type="match status" value="1"/>
</dbReference>
<feature type="binding site" evidence="10 13">
    <location>
        <begin position="358"/>
        <end position="365"/>
    </location>
    <ligand>
        <name>ATP</name>
        <dbReference type="ChEBI" id="CHEBI:30616"/>
    </ligand>
</feature>
<dbReference type="Pfam" id="PF05362">
    <property type="entry name" value="Lon_C"/>
    <property type="match status" value="1"/>
</dbReference>
<comment type="subcellular location">
    <subcellularLocation>
        <location evidence="2 10 11">Cytoplasm</location>
    </subcellularLocation>
    <subcellularLocation>
        <location evidence="1">Endomembrane system</location>
        <topology evidence="1">Multi-pass membrane protein</topology>
    </subcellularLocation>
</comment>
<dbReference type="InterPro" id="IPR027065">
    <property type="entry name" value="Lon_Prtase"/>
</dbReference>
<keyword evidence="8 10" id="KW-0067">ATP-binding</keyword>
<dbReference type="CDD" id="cd19500">
    <property type="entry name" value="RecA-like_Lon"/>
    <property type="match status" value="1"/>
</dbReference>
<sequence>MYTKNTDENLESLVMPLFEVVVYPKSRAKFLADKVTGEILSTEIKNAEPVYAVGLTVKSGTKPSDLSEDDLYKTGNLLKIVFVQPADEGYLVVAKAVQRVEVVSLYRKDELFYATYEPVMDLQDLDEDVQAEMLENVKTTVNEISSRFQGSEKFTRPIEKMVSIDQIMGYVMPFMPIKLEEKQALLEIVSVKERYLKFVDILMEHKENINFQVEIAKKVTDNINKSHREAMLREQLKVIQEELNESEDSVSGEGGYRERIENSKMPDEVRKKALSELKKLETGGNHNPESPVIRNYLDLMLDLPWVTEEKKSIDIAEARRVLENNHNGLEKVKERIIQHLAVMKLKHEKQGSILLFLGPPGTGKTSLGKSIADALGREYVRASLGGVKDEAEIRGHRRTYVGAMPGRIIQGMKKAGTKNPVFILDEVDKLSTSYAGDPSSALLEVLDPEQNNSFSDHYLEVPYDLSDVLFIATANSLATIPAPLLDRMELIEISSYTKNEKFAIAKDHLLPSTLEEHGLDTDKLKIEDETLKVIIEKYTREAGVRQLQKQLAKTARFVSEKIVSGKADLPYVVKPEMLKEIIGKELVRQEEARKENVPGVVTGLAWTPVGGEILFIEGTFMPGKGKLTLTGQLGDVMKESAQISLSLVRSRLANTANSFNFTSSDIHIHVPSGATPKDGPSAGVTLFTALTSLITGKAVDPKIAMTGEITLSGAVMPVGGIKEKILAAHRAGIKKVILPKENERDLEDVPEDVRNELKFVPVETIEEVLKEALDMDLPRPVLSFTENGFVATQNI</sequence>
<dbReference type="Proteomes" id="UP000033072">
    <property type="component" value="Chromosome"/>
</dbReference>
<keyword evidence="4 10" id="KW-0645">Protease</keyword>
<dbReference type="FunFam" id="3.30.230.10:FF:000019">
    <property type="entry name" value="Lon protease homolog 2, peroxisomal"/>
    <property type="match status" value="1"/>
</dbReference>
<evidence type="ECO:0000256" key="6">
    <source>
        <dbReference type="ARBA" id="ARBA00022801"/>
    </source>
</evidence>
<dbReference type="PIRSF" id="PIRSF001174">
    <property type="entry name" value="Lon_proteas"/>
    <property type="match status" value="1"/>
</dbReference>
<evidence type="ECO:0000256" key="12">
    <source>
        <dbReference type="PIRSR" id="PIRSR001174-1"/>
    </source>
</evidence>
<protein>
    <recommendedName>
        <fullName evidence="10 11">Lon protease</fullName>
        <ecNumber evidence="10 11">3.4.21.53</ecNumber>
    </recommendedName>
    <alternativeName>
        <fullName evidence="10">ATP-dependent protease La</fullName>
    </alternativeName>
</protein>
<dbReference type="Gene3D" id="3.40.50.300">
    <property type="entry name" value="P-loop containing nucleotide triphosphate hydrolases"/>
    <property type="match status" value="1"/>
</dbReference>
<evidence type="ECO:0000256" key="4">
    <source>
        <dbReference type="ARBA" id="ARBA00022670"/>
    </source>
</evidence>
<dbReference type="InterPro" id="IPR003959">
    <property type="entry name" value="ATPase_AAA_core"/>
</dbReference>
<dbReference type="SUPFAM" id="SSF88697">
    <property type="entry name" value="PUA domain-like"/>
    <property type="match status" value="1"/>
</dbReference>
<dbReference type="Pfam" id="PF00004">
    <property type="entry name" value="AAA"/>
    <property type="match status" value="1"/>
</dbReference>
<dbReference type="NCBIfam" id="TIGR00763">
    <property type="entry name" value="lon"/>
    <property type="match status" value="1"/>
</dbReference>
<gene>
    <name evidence="10" type="primary">lon</name>
    <name evidence="18" type="ORF">MSLAZ_1161</name>
</gene>
<keyword evidence="19" id="KW-1185">Reference proteome</keyword>
<dbReference type="InterPro" id="IPR003111">
    <property type="entry name" value="Lon_prtase_N"/>
</dbReference>
<dbReference type="SMART" id="SM00382">
    <property type="entry name" value="AAA"/>
    <property type="match status" value="1"/>
</dbReference>
<dbReference type="GO" id="GO:0005737">
    <property type="term" value="C:cytoplasm"/>
    <property type="evidence" value="ECO:0007669"/>
    <property type="project" value="UniProtKB-SubCell"/>
</dbReference>
<dbReference type="GO" id="GO:0043565">
    <property type="term" value="F:sequence-specific DNA binding"/>
    <property type="evidence" value="ECO:0007669"/>
    <property type="project" value="UniProtKB-UniRule"/>
</dbReference>
<dbReference type="InterPro" id="IPR054594">
    <property type="entry name" value="Lon_lid"/>
</dbReference>
<dbReference type="InterPro" id="IPR008268">
    <property type="entry name" value="Peptidase_S16_AS"/>
</dbReference>
<evidence type="ECO:0000256" key="1">
    <source>
        <dbReference type="ARBA" id="ARBA00004127"/>
    </source>
</evidence>
<keyword evidence="5 10" id="KW-0547">Nucleotide-binding</keyword>
<dbReference type="InterPro" id="IPR015947">
    <property type="entry name" value="PUA-like_sf"/>
</dbReference>
<dbReference type="HAMAP" id="MF_01973">
    <property type="entry name" value="lon_bact"/>
    <property type="match status" value="1"/>
</dbReference>
<evidence type="ECO:0000256" key="14">
    <source>
        <dbReference type="PROSITE-ProRule" id="PRU01122"/>
    </source>
</evidence>
<evidence type="ECO:0000256" key="8">
    <source>
        <dbReference type="ARBA" id="ARBA00022840"/>
    </source>
</evidence>
<dbReference type="InterPro" id="IPR004815">
    <property type="entry name" value="Lon_bac/euk-typ"/>
</dbReference>
<evidence type="ECO:0000256" key="5">
    <source>
        <dbReference type="ARBA" id="ARBA00022741"/>
    </source>
</evidence>
<dbReference type="Gene3D" id="3.30.230.10">
    <property type="match status" value="1"/>
</dbReference>
<organism evidence="18 19">
    <name type="scientific">Methanosarcina lacustris Z-7289</name>
    <dbReference type="NCBI Taxonomy" id="1434111"/>
    <lineage>
        <taxon>Archaea</taxon>
        <taxon>Methanobacteriati</taxon>
        <taxon>Methanobacteriota</taxon>
        <taxon>Stenosarchaea group</taxon>
        <taxon>Methanomicrobia</taxon>
        <taxon>Methanosarcinales</taxon>
        <taxon>Methanosarcinaceae</taxon>
        <taxon>Methanosarcina</taxon>
    </lineage>
</organism>
<dbReference type="InterPro" id="IPR020568">
    <property type="entry name" value="Ribosomal_Su5_D2-typ_SF"/>
</dbReference>
<dbReference type="Gene3D" id="2.30.130.40">
    <property type="entry name" value="LON domain-like"/>
    <property type="match status" value="1"/>
</dbReference>
<evidence type="ECO:0000256" key="13">
    <source>
        <dbReference type="PIRSR" id="PIRSR001174-2"/>
    </source>
</evidence>
<evidence type="ECO:0000256" key="9">
    <source>
        <dbReference type="ARBA" id="ARBA00023016"/>
    </source>
</evidence>
<dbReference type="InterPro" id="IPR046336">
    <property type="entry name" value="Lon_prtase_N_sf"/>
</dbReference>
<evidence type="ECO:0000256" key="7">
    <source>
        <dbReference type="ARBA" id="ARBA00022825"/>
    </source>
</evidence>
<dbReference type="Gene3D" id="1.20.58.1480">
    <property type="match status" value="1"/>
</dbReference>
<dbReference type="GO" id="GO:0004176">
    <property type="term" value="F:ATP-dependent peptidase activity"/>
    <property type="evidence" value="ECO:0007669"/>
    <property type="project" value="UniProtKB-UniRule"/>
</dbReference>
<evidence type="ECO:0000256" key="3">
    <source>
        <dbReference type="ARBA" id="ARBA00022490"/>
    </source>
</evidence>
<keyword evidence="6 10" id="KW-0378">Hydrolase</keyword>
<dbReference type="PRINTS" id="PR00830">
    <property type="entry name" value="ENDOLAPTASE"/>
</dbReference>
<evidence type="ECO:0000256" key="11">
    <source>
        <dbReference type="PIRNR" id="PIRNR001174"/>
    </source>
</evidence>
<dbReference type="InterPro" id="IPR014721">
    <property type="entry name" value="Ribsml_uS5_D2-typ_fold_subgr"/>
</dbReference>
<feature type="domain" description="Lon N-terminal" evidence="17">
    <location>
        <begin position="12"/>
        <end position="206"/>
    </location>
</feature>
<dbReference type="OrthoDB" id="45425at2157"/>
<reference evidence="18 19" key="1">
    <citation type="submission" date="2014-07" db="EMBL/GenBank/DDBJ databases">
        <title>Methanogenic archaea and the global carbon cycle.</title>
        <authorList>
            <person name="Henriksen J.R."/>
            <person name="Luke J."/>
            <person name="Reinhart S."/>
            <person name="Benedict M.N."/>
            <person name="Youngblut N.D."/>
            <person name="Metcalf M.E."/>
            <person name="Whitaker R.J."/>
            <person name="Metcalf W.W."/>
        </authorList>
    </citation>
    <scope>NUCLEOTIDE SEQUENCE [LARGE SCALE GENOMIC DNA]</scope>
    <source>
        <strain evidence="18 19">Z-7289</strain>
    </source>
</reference>
<dbReference type="PANTHER" id="PTHR10046">
    <property type="entry name" value="ATP DEPENDENT LON PROTEASE FAMILY MEMBER"/>
    <property type="match status" value="1"/>
</dbReference>
<evidence type="ECO:0000313" key="19">
    <source>
        <dbReference type="Proteomes" id="UP000033072"/>
    </source>
</evidence>
<dbReference type="FunFam" id="3.40.50.300:FF:000382">
    <property type="entry name" value="Lon protease homolog 2, peroxisomal"/>
    <property type="match status" value="1"/>
</dbReference>
<dbReference type="InterPro" id="IPR008269">
    <property type="entry name" value="Lon_proteolytic"/>
</dbReference>
<dbReference type="PATRIC" id="fig|1434111.4.peg.1497"/>
<keyword evidence="9 10" id="KW-0346">Stress response</keyword>
<dbReference type="Pfam" id="PF22667">
    <property type="entry name" value="Lon_lid"/>
    <property type="match status" value="1"/>
</dbReference>
<evidence type="ECO:0000256" key="15">
    <source>
        <dbReference type="RuleBase" id="RU000591"/>
    </source>
</evidence>
<dbReference type="AlphaFoldDB" id="A0A0E3S5D6"/>
<dbReference type="KEGG" id="mls:MSLAZ_1161"/>
<dbReference type="HOGENOM" id="CLU_004109_4_3_2"/>
<keyword evidence="7 10" id="KW-0720">Serine protease</keyword>
<dbReference type="RefSeq" id="WP_048125313.1">
    <property type="nucleotide sequence ID" value="NZ_CP009515.1"/>
</dbReference>
<comment type="subunit">
    <text evidence="10 11">Homohexamer. Organized in a ring with a central cavity.</text>
</comment>
<comment type="induction">
    <text evidence="10">By heat shock.</text>
</comment>
<dbReference type="InterPro" id="IPR003593">
    <property type="entry name" value="AAA+_ATPase"/>
</dbReference>
<evidence type="ECO:0000313" key="18">
    <source>
        <dbReference type="EMBL" id="AKB74422.1"/>
    </source>
</evidence>
<comment type="catalytic activity">
    <reaction evidence="10 11">
        <text>Hydrolysis of proteins in presence of ATP.</text>
        <dbReference type="EC" id="3.4.21.53"/>
    </reaction>
</comment>
<dbReference type="GO" id="GO:0034605">
    <property type="term" value="P:cellular response to heat"/>
    <property type="evidence" value="ECO:0007669"/>
    <property type="project" value="UniProtKB-UniRule"/>
</dbReference>
<dbReference type="Pfam" id="PF02190">
    <property type="entry name" value="LON_substr_bdg"/>
    <property type="match status" value="1"/>
</dbReference>
<dbReference type="EC" id="3.4.21.53" evidence="10 11"/>
<dbReference type="PROSITE" id="PS01046">
    <property type="entry name" value="LON_SER"/>
    <property type="match status" value="1"/>
</dbReference>
<feature type="active site" evidence="10 12">
    <location>
        <position position="681"/>
    </location>
</feature>
<evidence type="ECO:0000256" key="2">
    <source>
        <dbReference type="ARBA" id="ARBA00004496"/>
    </source>
</evidence>
<dbReference type="PROSITE" id="PS51787">
    <property type="entry name" value="LON_N"/>
    <property type="match status" value="1"/>
</dbReference>
<keyword evidence="3 10" id="KW-0963">Cytoplasm</keyword>
<dbReference type="SMART" id="SM00464">
    <property type="entry name" value="LON"/>
    <property type="match status" value="1"/>
</dbReference>
<dbReference type="SUPFAM" id="SSF54211">
    <property type="entry name" value="Ribosomal protein S5 domain 2-like"/>
    <property type="match status" value="1"/>
</dbReference>
<dbReference type="Gene3D" id="1.10.8.60">
    <property type="match status" value="1"/>
</dbReference>
<dbReference type="GO" id="GO:0016887">
    <property type="term" value="F:ATP hydrolysis activity"/>
    <property type="evidence" value="ECO:0007669"/>
    <property type="project" value="UniProtKB-UniRule"/>
</dbReference>
<evidence type="ECO:0000256" key="10">
    <source>
        <dbReference type="HAMAP-Rule" id="MF_01973"/>
    </source>
</evidence>
<dbReference type="GO" id="GO:0012505">
    <property type="term" value="C:endomembrane system"/>
    <property type="evidence" value="ECO:0007669"/>
    <property type="project" value="UniProtKB-SubCell"/>
</dbReference>
<dbReference type="PROSITE" id="PS51786">
    <property type="entry name" value="LON_PROTEOLYTIC"/>
    <property type="match status" value="1"/>
</dbReference>
<evidence type="ECO:0000259" key="17">
    <source>
        <dbReference type="PROSITE" id="PS51787"/>
    </source>
</evidence>
<dbReference type="InterPro" id="IPR027543">
    <property type="entry name" value="Lon_bac"/>
</dbReference>
<proteinExistence type="evidence at transcript level"/>
<dbReference type="STRING" id="1434111.MSLAZ_1161"/>
<comment type="function">
    <text evidence="10">ATP-dependent serine protease that mediates the selective degradation of mutant and abnormal proteins as well as certain short-lived regulatory proteins. Required for cellular homeostasis and for survival from DNA damage and developmental changes induced by stress. Degrades polypeptides processively to yield small peptide fragments that are 5 to 10 amino acids long. Binds to DNA in a double-stranded, site-specific manner.</text>
</comment>
<dbReference type="SUPFAM" id="SSF52540">
    <property type="entry name" value="P-loop containing nucleoside triphosphate hydrolases"/>
    <property type="match status" value="1"/>
</dbReference>
<dbReference type="EMBL" id="CP009515">
    <property type="protein sequence ID" value="AKB74422.1"/>
    <property type="molecule type" value="Genomic_DNA"/>
</dbReference>
<name>A0A0E3S5D6_9EURY</name>
<feature type="domain" description="Lon proteolytic" evidence="16">
    <location>
        <begin position="595"/>
        <end position="775"/>
    </location>
</feature>
<dbReference type="InterPro" id="IPR027417">
    <property type="entry name" value="P-loop_NTPase"/>
</dbReference>
<evidence type="ECO:0000259" key="16">
    <source>
        <dbReference type="PROSITE" id="PS51786"/>
    </source>
</evidence>
<dbReference type="GeneID" id="24805890"/>